<keyword evidence="2 8" id="KW-1277">Toxin-antitoxin system</keyword>
<evidence type="ECO:0000256" key="1">
    <source>
        <dbReference type="ARBA" id="ARBA00001946"/>
    </source>
</evidence>
<dbReference type="RefSeq" id="WP_002770009.1">
    <property type="nucleotide sequence ID" value="NZ_JH597773.1"/>
</dbReference>
<dbReference type="STRING" id="183.GCA_002009735_00831"/>
<evidence type="ECO:0000256" key="5">
    <source>
        <dbReference type="ARBA" id="ARBA00022801"/>
    </source>
</evidence>
<accession>H2CDB4</accession>
<proteinExistence type="inferred from homology"/>
<dbReference type="GO" id="GO:0004540">
    <property type="term" value="F:RNA nuclease activity"/>
    <property type="evidence" value="ECO:0007669"/>
    <property type="project" value="InterPro"/>
</dbReference>
<evidence type="ECO:0000256" key="2">
    <source>
        <dbReference type="ARBA" id="ARBA00022649"/>
    </source>
</evidence>
<keyword evidence="3 8" id="KW-0540">Nuclease</keyword>
<keyword evidence="8" id="KW-0800">Toxin</keyword>
<dbReference type="PANTHER" id="PTHR33653:SF1">
    <property type="entry name" value="RIBONUCLEASE VAPC2"/>
    <property type="match status" value="1"/>
</dbReference>
<protein>
    <recommendedName>
        <fullName evidence="8">Ribonuclease VapC</fullName>
        <shortName evidence="8">RNase VapC</shortName>
        <ecNumber evidence="8">3.1.-.-</ecNumber>
    </recommendedName>
    <alternativeName>
        <fullName evidence="8">Toxin VapC</fullName>
    </alternativeName>
</protein>
<feature type="binding site" evidence="8">
    <location>
        <position position="99"/>
    </location>
    <ligand>
        <name>Mg(2+)</name>
        <dbReference type="ChEBI" id="CHEBI:18420"/>
    </ligand>
</feature>
<comment type="cofactor">
    <cofactor evidence="1 8">
        <name>Mg(2+)</name>
        <dbReference type="ChEBI" id="CHEBI:18420"/>
    </cofactor>
</comment>
<evidence type="ECO:0000256" key="4">
    <source>
        <dbReference type="ARBA" id="ARBA00022723"/>
    </source>
</evidence>
<keyword evidence="6 8" id="KW-0460">Magnesium</keyword>
<dbReference type="PANTHER" id="PTHR33653">
    <property type="entry name" value="RIBONUCLEASE VAPC2"/>
    <property type="match status" value="1"/>
</dbReference>
<dbReference type="EC" id="3.1.-.-" evidence="8"/>
<comment type="function">
    <text evidence="8">Toxic component of a toxin-antitoxin (TA) system. An RNase.</text>
</comment>
<dbReference type="HAMAP" id="MF_00265">
    <property type="entry name" value="VapC_Nob1"/>
    <property type="match status" value="1"/>
</dbReference>
<evidence type="ECO:0000256" key="6">
    <source>
        <dbReference type="ARBA" id="ARBA00022842"/>
    </source>
</evidence>
<comment type="similarity">
    <text evidence="7 8">Belongs to the PINc/VapC protein family.</text>
</comment>
<dbReference type="EMBL" id="JH597773">
    <property type="protein sequence ID" value="EHQ05418.1"/>
    <property type="molecule type" value="Genomic_DNA"/>
</dbReference>
<feature type="binding site" evidence="8">
    <location>
        <position position="7"/>
    </location>
    <ligand>
        <name>Mg(2+)</name>
        <dbReference type="ChEBI" id="CHEBI:18420"/>
    </ligand>
</feature>
<evidence type="ECO:0000313" key="10">
    <source>
        <dbReference type="EMBL" id="EHQ05418.1"/>
    </source>
</evidence>
<dbReference type="GO" id="GO:0016787">
    <property type="term" value="F:hydrolase activity"/>
    <property type="evidence" value="ECO:0007669"/>
    <property type="project" value="UniProtKB-KW"/>
</dbReference>
<dbReference type="Pfam" id="PF01850">
    <property type="entry name" value="PIN"/>
    <property type="match status" value="1"/>
</dbReference>
<dbReference type="Proteomes" id="UP000005737">
    <property type="component" value="Unassembled WGS sequence"/>
</dbReference>
<name>H2CDB4_9LEPT</name>
<keyword evidence="5 8" id="KW-0378">Hydrolase</keyword>
<evidence type="ECO:0000256" key="3">
    <source>
        <dbReference type="ARBA" id="ARBA00022722"/>
    </source>
</evidence>
<dbReference type="CDD" id="cd18745">
    <property type="entry name" value="PIN_VapC4-5_FitB-like"/>
    <property type="match status" value="1"/>
</dbReference>
<evidence type="ECO:0000313" key="11">
    <source>
        <dbReference type="Proteomes" id="UP000005737"/>
    </source>
</evidence>
<gene>
    <name evidence="8" type="primary">vapC</name>
    <name evidence="10" type="ORF">Lepil_0716</name>
</gene>
<dbReference type="GO" id="GO:0090729">
    <property type="term" value="F:toxin activity"/>
    <property type="evidence" value="ECO:0007669"/>
    <property type="project" value="UniProtKB-KW"/>
</dbReference>
<evidence type="ECO:0000256" key="7">
    <source>
        <dbReference type="ARBA" id="ARBA00038093"/>
    </source>
</evidence>
<feature type="domain" description="PIN" evidence="9">
    <location>
        <begin position="4"/>
        <end position="126"/>
    </location>
</feature>
<dbReference type="InterPro" id="IPR029060">
    <property type="entry name" value="PIN-like_dom_sf"/>
</dbReference>
<dbReference type="SUPFAM" id="SSF88723">
    <property type="entry name" value="PIN domain-like"/>
    <property type="match status" value="1"/>
</dbReference>
<organism evidence="10 11">
    <name type="scientific">Leptonema illini DSM 21528</name>
    <dbReference type="NCBI Taxonomy" id="929563"/>
    <lineage>
        <taxon>Bacteria</taxon>
        <taxon>Pseudomonadati</taxon>
        <taxon>Spirochaetota</taxon>
        <taxon>Spirochaetia</taxon>
        <taxon>Leptospirales</taxon>
        <taxon>Leptospiraceae</taxon>
        <taxon>Leptonema</taxon>
    </lineage>
</organism>
<keyword evidence="11" id="KW-1185">Reference proteome</keyword>
<reference evidence="10 11" key="1">
    <citation type="submission" date="2011-10" db="EMBL/GenBank/DDBJ databases">
        <title>The Improved High-Quality Draft genome of Leptonema illini DSM 21528.</title>
        <authorList>
            <consortium name="US DOE Joint Genome Institute (JGI-PGF)"/>
            <person name="Lucas S."/>
            <person name="Copeland A."/>
            <person name="Lapidus A."/>
            <person name="Glavina del Rio T."/>
            <person name="Dalin E."/>
            <person name="Tice H."/>
            <person name="Bruce D."/>
            <person name="Goodwin L."/>
            <person name="Pitluck S."/>
            <person name="Peters L."/>
            <person name="Mikhailova N."/>
            <person name="Held B."/>
            <person name="Kyrpides N."/>
            <person name="Mavromatis K."/>
            <person name="Ivanova N."/>
            <person name="Markowitz V."/>
            <person name="Cheng J.-F."/>
            <person name="Hugenholtz P."/>
            <person name="Woyke T."/>
            <person name="Wu D."/>
            <person name="Gronow S."/>
            <person name="Wellnitz S."/>
            <person name="Brambilla E.-M."/>
            <person name="Klenk H.-P."/>
            <person name="Eisen J.A."/>
        </authorList>
    </citation>
    <scope>NUCLEOTIDE SEQUENCE [LARGE SCALE GENOMIC DNA]</scope>
    <source>
        <strain evidence="10 11">DSM 21528</strain>
    </source>
</reference>
<dbReference type="InterPro" id="IPR002716">
    <property type="entry name" value="PIN_dom"/>
</dbReference>
<dbReference type="Gene3D" id="3.40.50.1010">
    <property type="entry name" value="5'-nuclease"/>
    <property type="match status" value="1"/>
</dbReference>
<keyword evidence="4 8" id="KW-0479">Metal-binding</keyword>
<dbReference type="HOGENOM" id="CLU_118482_5_3_12"/>
<dbReference type="GO" id="GO:0000287">
    <property type="term" value="F:magnesium ion binding"/>
    <property type="evidence" value="ECO:0007669"/>
    <property type="project" value="UniProtKB-UniRule"/>
</dbReference>
<evidence type="ECO:0000259" key="9">
    <source>
        <dbReference type="Pfam" id="PF01850"/>
    </source>
</evidence>
<dbReference type="AlphaFoldDB" id="H2CDB4"/>
<dbReference type="InterPro" id="IPR022907">
    <property type="entry name" value="VapC_family"/>
</dbReference>
<dbReference type="InterPro" id="IPR050556">
    <property type="entry name" value="Type_II_TA_system_RNase"/>
</dbReference>
<sequence>MKQYLLDTNICIYIINRRPPAVKKKLHEVGLDAVAISGITVTELFYGVSKSARPLENTRTLRDFLNFLAVMPFGIAEAEEAGQIRASLEASGKPIGPYDLLIAAQAKVHEMVLVTNNIREFKRIKGLRVENWV</sequence>
<evidence type="ECO:0000256" key="8">
    <source>
        <dbReference type="HAMAP-Rule" id="MF_00265"/>
    </source>
</evidence>